<dbReference type="InterPro" id="IPR003673">
    <property type="entry name" value="CoA-Trfase_fam_III"/>
</dbReference>
<organism evidence="1 2">
    <name type="scientific">Roseicyclus marinus</name>
    <dbReference type="NCBI Taxonomy" id="2161673"/>
    <lineage>
        <taxon>Bacteria</taxon>
        <taxon>Pseudomonadati</taxon>
        <taxon>Pseudomonadota</taxon>
        <taxon>Alphaproteobacteria</taxon>
        <taxon>Rhodobacterales</taxon>
        <taxon>Roseobacteraceae</taxon>
        <taxon>Roseicyclus</taxon>
    </lineage>
</organism>
<dbReference type="Pfam" id="PF02515">
    <property type="entry name" value="CoA_transf_3"/>
    <property type="match status" value="1"/>
</dbReference>
<dbReference type="PANTHER" id="PTHR48228">
    <property type="entry name" value="SUCCINYL-COA--D-CITRAMALATE COA-TRANSFERASE"/>
    <property type="match status" value="1"/>
</dbReference>
<dbReference type="RefSeq" id="WP_425328799.1">
    <property type="nucleotide sequence ID" value="NZ_AP027266.1"/>
</dbReference>
<dbReference type="EMBL" id="AP027266">
    <property type="protein sequence ID" value="BDW85536.1"/>
    <property type="molecule type" value="Genomic_DNA"/>
</dbReference>
<dbReference type="Proteomes" id="UP001337723">
    <property type="component" value="Chromosome"/>
</dbReference>
<dbReference type="Gene3D" id="3.40.50.10540">
    <property type="entry name" value="Crotonobetainyl-coa:carnitine coa-transferase, domain 1"/>
    <property type="match status" value="1"/>
</dbReference>
<dbReference type="InterPro" id="IPR044855">
    <property type="entry name" value="CoA-Trfase_III_dom3_sf"/>
</dbReference>
<proteinExistence type="predicted"/>
<dbReference type="KEGG" id="rmai:MACH21_17130"/>
<dbReference type="GO" id="GO:0016853">
    <property type="term" value="F:isomerase activity"/>
    <property type="evidence" value="ECO:0007669"/>
    <property type="project" value="UniProtKB-KW"/>
</dbReference>
<name>A0AA48HJU0_9RHOB</name>
<protein>
    <submittedName>
        <fullName evidence="1">2-methylfumaryl-CoA isomerase</fullName>
    </submittedName>
</protein>
<keyword evidence="2" id="KW-1185">Reference proteome</keyword>
<gene>
    <name evidence="1" type="primary">mct</name>
    <name evidence="1" type="ORF">MACH21_17130</name>
</gene>
<evidence type="ECO:0000313" key="2">
    <source>
        <dbReference type="Proteomes" id="UP001337723"/>
    </source>
</evidence>
<dbReference type="Gene3D" id="3.30.1540.10">
    <property type="entry name" value="formyl-coa transferase, domain 3"/>
    <property type="match status" value="1"/>
</dbReference>
<keyword evidence="1" id="KW-0413">Isomerase</keyword>
<dbReference type="InterPro" id="IPR023606">
    <property type="entry name" value="CoA-Trfase_III_dom_1_sf"/>
</dbReference>
<dbReference type="InterPro" id="IPR050509">
    <property type="entry name" value="CoA-transferase_III"/>
</dbReference>
<dbReference type="AlphaFoldDB" id="A0AA48HJU0"/>
<dbReference type="SUPFAM" id="SSF89796">
    <property type="entry name" value="CoA-transferase family III (CaiB/BaiF)"/>
    <property type="match status" value="1"/>
</dbReference>
<reference evidence="1 2" key="1">
    <citation type="submission" date="2023-01" db="EMBL/GenBank/DDBJ databases">
        <title>Complete genome sequence of Roseicyclus marinus strain Dej080120_10.</title>
        <authorList>
            <person name="Ueki S."/>
            <person name="Maruyama F."/>
        </authorList>
    </citation>
    <scope>NUCLEOTIDE SEQUENCE [LARGE SCALE GENOMIC DNA]</scope>
    <source>
        <strain evidence="1 2">Dej080120_10</strain>
    </source>
</reference>
<evidence type="ECO:0000313" key="1">
    <source>
        <dbReference type="EMBL" id="BDW85536.1"/>
    </source>
</evidence>
<accession>A0AA48HJU0</accession>
<sequence>MGVLNGMRVVESSAFVAVPLAGMTLAQMGAEVIRFDLPTGGMDATRWPIAPNGQSLFWAGMNKGKRSIAIDVKTPRGREIAQEIICAPGDDAGLFITNLATPGWTDHATLAARRADLVSVTLRGDRHGRPAVDYTVNPAVGFPMATGPEGSTDPVAHALPAWDAIAGGLVVSGLLAAERHRLRHGTGQAVDLTLKDVAAAMLGHLGIIAEHALTGQTRGRAGNSLYGAYGQDFQCADGRRVMVIGLTARQWQNLLKVTGLSEPMAALATALGADFRDEGARWHARHAITAILSPWFAARSVADFAESFDRAGVTWSEFRSFSQAIEEDPDLSPDNPIFSQIDQPGLGRFLVPGTPFGFSGHERETVTPAPLLGQHTEAVLADVARLPDHEIAELFDQGIVTQPGREALRRAS</sequence>
<dbReference type="PANTHER" id="PTHR48228:SF5">
    <property type="entry name" value="ALPHA-METHYLACYL-COA RACEMASE"/>
    <property type="match status" value="1"/>
</dbReference>